<proteinExistence type="predicted"/>
<evidence type="ECO:0000313" key="2">
    <source>
        <dbReference type="Proteomes" id="UP000585474"/>
    </source>
</evidence>
<dbReference type="EMBL" id="BJWL01000011">
    <property type="protein sequence ID" value="GFY96143.1"/>
    <property type="molecule type" value="Genomic_DNA"/>
</dbReference>
<keyword evidence="2" id="KW-1185">Reference proteome</keyword>
<comment type="caution">
    <text evidence="1">The sequence shown here is derived from an EMBL/GenBank/DDBJ whole genome shotgun (WGS) entry which is preliminary data.</text>
</comment>
<reference evidence="1 2" key="1">
    <citation type="submission" date="2019-07" db="EMBL/GenBank/DDBJ databases">
        <title>De Novo Assembly of kiwifruit Actinidia rufa.</title>
        <authorList>
            <person name="Sugita-Konishi S."/>
            <person name="Sato K."/>
            <person name="Mori E."/>
            <person name="Abe Y."/>
            <person name="Kisaki G."/>
            <person name="Hamano K."/>
            <person name="Suezawa K."/>
            <person name="Otani M."/>
            <person name="Fukuda T."/>
            <person name="Manabe T."/>
            <person name="Gomi K."/>
            <person name="Tabuchi M."/>
            <person name="Akimitsu K."/>
            <person name="Kataoka I."/>
        </authorList>
    </citation>
    <scope>NUCLEOTIDE SEQUENCE [LARGE SCALE GENOMIC DNA]</scope>
    <source>
        <strain evidence="2">cv. Fuchu</strain>
    </source>
</reference>
<organism evidence="1 2">
    <name type="scientific">Actinidia rufa</name>
    <dbReference type="NCBI Taxonomy" id="165716"/>
    <lineage>
        <taxon>Eukaryota</taxon>
        <taxon>Viridiplantae</taxon>
        <taxon>Streptophyta</taxon>
        <taxon>Embryophyta</taxon>
        <taxon>Tracheophyta</taxon>
        <taxon>Spermatophyta</taxon>
        <taxon>Magnoliopsida</taxon>
        <taxon>eudicotyledons</taxon>
        <taxon>Gunneridae</taxon>
        <taxon>Pentapetalae</taxon>
        <taxon>asterids</taxon>
        <taxon>Ericales</taxon>
        <taxon>Actinidiaceae</taxon>
        <taxon>Actinidia</taxon>
    </lineage>
</organism>
<protein>
    <submittedName>
        <fullName evidence="1">Uncharacterized protein</fullName>
    </submittedName>
</protein>
<evidence type="ECO:0000313" key="1">
    <source>
        <dbReference type="EMBL" id="GFY96143.1"/>
    </source>
</evidence>
<name>A0A7J0FC02_9ERIC</name>
<dbReference type="Proteomes" id="UP000585474">
    <property type="component" value="Unassembled WGS sequence"/>
</dbReference>
<sequence>MALARTAFVSGSDCSELQGRGFPNLFCSDSLAEVSALVRPVFNSIHIELQCRRPSNLLHSDNSAEALAVVRPVIV</sequence>
<dbReference type="AlphaFoldDB" id="A0A7J0FC02"/>
<accession>A0A7J0FC02</accession>
<gene>
    <name evidence="1" type="ORF">Acr_11g0004490</name>
</gene>